<evidence type="ECO:0000313" key="15">
    <source>
        <dbReference type="Proteomes" id="UP000613743"/>
    </source>
</evidence>
<dbReference type="AlphaFoldDB" id="A0A917JY79"/>
<keyword evidence="9" id="KW-0106">Calcium</keyword>
<evidence type="ECO:0000256" key="1">
    <source>
        <dbReference type="ARBA" id="ARBA00001947"/>
    </source>
</evidence>
<keyword evidence="8" id="KW-0862">Zinc</keyword>
<dbReference type="Pfam" id="PF05547">
    <property type="entry name" value="Peptidase_M6"/>
    <property type="match status" value="1"/>
</dbReference>
<reference evidence="14" key="1">
    <citation type="journal article" date="2014" name="Int. J. Syst. Evol. Microbiol.">
        <title>Complete genome sequence of Corynebacterium casei LMG S-19264T (=DSM 44701T), isolated from a smear-ripened cheese.</title>
        <authorList>
            <consortium name="US DOE Joint Genome Institute (JGI-PGF)"/>
            <person name="Walter F."/>
            <person name="Albersmeier A."/>
            <person name="Kalinowski J."/>
            <person name="Ruckert C."/>
        </authorList>
    </citation>
    <scope>NUCLEOTIDE SEQUENCE</scope>
    <source>
        <strain evidence="14">JCM 30804</strain>
    </source>
</reference>
<proteinExistence type="predicted"/>
<comment type="caution">
    <text evidence="14">The sequence shown here is derived from an EMBL/GenBank/DDBJ whole genome shotgun (WGS) entry which is preliminary data.</text>
</comment>
<dbReference type="GO" id="GO:0008237">
    <property type="term" value="F:metallopeptidase activity"/>
    <property type="evidence" value="ECO:0007669"/>
    <property type="project" value="UniProtKB-KW"/>
</dbReference>
<dbReference type="InterPro" id="IPR008757">
    <property type="entry name" value="Peptidase_M6-like_domain"/>
</dbReference>
<dbReference type="Pfam" id="PF18911">
    <property type="entry name" value="PKD_4"/>
    <property type="match status" value="3"/>
</dbReference>
<evidence type="ECO:0000259" key="13">
    <source>
        <dbReference type="PROSITE" id="PS50093"/>
    </source>
</evidence>
<dbReference type="Proteomes" id="UP000613743">
    <property type="component" value="Unassembled WGS sequence"/>
</dbReference>
<accession>A0A917JY79</accession>
<evidence type="ECO:0000256" key="9">
    <source>
        <dbReference type="ARBA" id="ARBA00022837"/>
    </source>
</evidence>
<dbReference type="PANTHER" id="PTHR13062">
    <property type="entry name" value="COLLAGENASE"/>
    <property type="match status" value="1"/>
</dbReference>
<reference evidence="14" key="2">
    <citation type="submission" date="2020-09" db="EMBL/GenBank/DDBJ databases">
        <authorList>
            <person name="Sun Q."/>
            <person name="Ohkuma M."/>
        </authorList>
    </citation>
    <scope>NUCLEOTIDE SEQUENCE</scope>
    <source>
        <strain evidence="14">JCM 30804</strain>
    </source>
</reference>
<dbReference type="SUPFAM" id="SSF55486">
    <property type="entry name" value="Metalloproteases ('zincins'), catalytic domain"/>
    <property type="match status" value="1"/>
</dbReference>
<feature type="signal peptide" evidence="12">
    <location>
        <begin position="1"/>
        <end position="24"/>
    </location>
</feature>
<evidence type="ECO:0000256" key="12">
    <source>
        <dbReference type="SAM" id="SignalP"/>
    </source>
</evidence>
<keyword evidence="4" id="KW-0645">Protease</keyword>
<dbReference type="NCBIfam" id="TIGR03296">
    <property type="entry name" value="M6dom_TIGR03296"/>
    <property type="match status" value="1"/>
</dbReference>
<dbReference type="GO" id="GO:0005576">
    <property type="term" value="C:extracellular region"/>
    <property type="evidence" value="ECO:0007669"/>
    <property type="project" value="UniProtKB-SubCell"/>
</dbReference>
<name>A0A917JY79_9GAMM</name>
<dbReference type="GO" id="GO:0006508">
    <property type="term" value="P:proteolysis"/>
    <property type="evidence" value="ECO:0007669"/>
    <property type="project" value="UniProtKB-KW"/>
</dbReference>
<protein>
    <submittedName>
        <fullName evidence="14">Peptidase M6</fullName>
    </submittedName>
</protein>
<evidence type="ECO:0000256" key="11">
    <source>
        <dbReference type="ARBA" id="ARBA00023049"/>
    </source>
</evidence>
<dbReference type="GO" id="GO:0046872">
    <property type="term" value="F:metal ion binding"/>
    <property type="evidence" value="ECO:0007669"/>
    <property type="project" value="UniProtKB-KW"/>
</dbReference>
<dbReference type="InterPro" id="IPR048665">
    <property type="entry name" value="InhA-like_VEG"/>
</dbReference>
<dbReference type="InterPro" id="IPR022409">
    <property type="entry name" value="PKD/Chitinase_dom"/>
</dbReference>
<feature type="domain" description="PKD" evidence="13">
    <location>
        <begin position="819"/>
        <end position="901"/>
    </location>
</feature>
<dbReference type="SMART" id="SM00089">
    <property type="entry name" value="PKD"/>
    <property type="match status" value="3"/>
</dbReference>
<keyword evidence="11" id="KW-0482">Metalloprotease</keyword>
<evidence type="ECO:0000256" key="7">
    <source>
        <dbReference type="ARBA" id="ARBA00022801"/>
    </source>
</evidence>
<feature type="domain" description="PKD" evidence="13">
    <location>
        <begin position="739"/>
        <end position="826"/>
    </location>
</feature>
<sequence length="1016" mass="107735">MKKYPVAMGGALGLMLAITGNVGAAPIERTPADAGVINEQQILYWLMKRGELAVDATQVEKAAAIRSFTLHAGATPKAGRLEVEAEKRRLAQIQLEKADKRLSQRATPPGDALIQKTVKVLGILIDFPDLPNNDNRLSVGDTDMYYPSYPINHYRDLLFSTSGFTGPQGQNLQSGYQYFQEESGQTFFFTGDVKGWYRAANNAAFYGGNGSSGDGDVAVETLVQEAVTAAVADMTATELASYDVEDPYDLDSDGNIDEPDGIIDHIMLFHSSIGEEAGGGVLGDDAIWSHRFFINQQDRGYTIPGTSMKAYGYTIQPIDAAAGVCVHEFGHDLGLPDEYDTTNTGDGSPVGLWSLMSGGSWVGALAGTRPSGFSPYARSYLQEKYKGNWIKEQDVELADITNNPTSFSINNAVNHEAGTVNQLSVALPSASIPFEAPISGSYQYYSDQGNLLNNVLNFDVDLPNATPLALEMKAHWNIEQDWDYLQVMVDGVPVAGNHTQAINPRNNSTNYLSGSSSSITGAAAPNNRVDLAYDLSGYAGRNVTISIHYVTDESVSEYGFAVDDILVTQGAATLFSDGAEAANAVSLNGFVRIGSERPGAARRYIVQLRNYQGVDSDLRLMGYEPGVLLWLEDFSNADNNVSVHPGTSLIGVIDADQNMIGSSGTQTQIRDAAFSMNDQTAYANDNHLTAVSRFDDALDYSSPSQPQSGMILSTLGLTMDVIEQATDSSTATVRFNLNGDLPLAATVASSLEGLTARFTSTVSGGEPAYRYSWNFGDGSAVSEQASPSHTYAAAGTYNVTLTVTDSADASVTVTESVTISVLPVAEFSLSTNNLSVEFISTSTGGSSSISSYLWDFGDGNTLTSANASHTYNASGTYTVTLTVTNNDGVQASTSQSVTVYVVPTAGFTASSTDLSLTLTNTSSGGLGSLSYLWDFGDGTGSTAQAPSHTYGAAGTYIVTLTVTDTQNETSTAILTVTVSAPVTPPTTSSSVKSSGGSLGGGILVLLSLLVFRRRWN</sequence>
<dbReference type="InterPro" id="IPR013783">
    <property type="entry name" value="Ig-like_fold"/>
</dbReference>
<dbReference type="SUPFAM" id="SSF49299">
    <property type="entry name" value="PKD domain"/>
    <property type="match status" value="3"/>
</dbReference>
<keyword evidence="5" id="KW-0479">Metal-binding</keyword>
<dbReference type="RefSeq" id="WP_188922274.1">
    <property type="nucleotide sequence ID" value="NZ_BMPZ01000010.1"/>
</dbReference>
<keyword evidence="10" id="KW-0843">Virulence</keyword>
<keyword evidence="7" id="KW-0378">Hydrolase</keyword>
<dbReference type="PROSITE" id="PS50093">
    <property type="entry name" value="PKD"/>
    <property type="match status" value="3"/>
</dbReference>
<comment type="subcellular location">
    <subcellularLocation>
        <location evidence="2">Secreted</location>
    </subcellularLocation>
</comment>
<dbReference type="Pfam" id="PF20773">
    <property type="entry name" value="InhA-like_MAM"/>
    <property type="match status" value="1"/>
</dbReference>
<evidence type="ECO:0000256" key="10">
    <source>
        <dbReference type="ARBA" id="ARBA00023026"/>
    </source>
</evidence>
<keyword evidence="15" id="KW-1185">Reference proteome</keyword>
<evidence type="ECO:0000256" key="6">
    <source>
        <dbReference type="ARBA" id="ARBA00022729"/>
    </source>
</evidence>
<organism evidence="14 15">
    <name type="scientific">Shewanella gelidii</name>
    <dbReference type="NCBI Taxonomy" id="1642821"/>
    <lineage>
        <taxon>Bacteria</taxon>
        <taxon>Pseudomonadati</taxon>
        <taxon>Pseudomonadota</taxon>
        <taxon>Gammaproteobacteria</taxon>
        <taxon>Alteromonadales</taxon>
        <taxon>Shewanellaceae</taxon>
        <taxon>Shewanella</taxon>
    </lineage>
</organism>
<evidence type="ECO:0000256" key="2">
    <source>
        <dbReference type="ARBA" id="ARBA00004613"/>
    </source>
</evidence>
<evidence type="ECO:0000256" key="3">
    <source>
        <dbReference type="ARBA" id="ARBA00022525"/>
    </source>
</evidence>
<dbReference type="InterPro" id="IPR000601">
    <property type="entry name" value="PKD_dom"/>
</dbReference>
<dbReference type="EMBL" id="BMPZ01000010">
    <property type="protein sequence ID" value="GGI90018.1"/>
    <property type="molecule type" value="Genomic_DNA"/>
</dbReference>
<comment type="cofactor">
    <cofactor evidence="1">
        <name>Zn(2+)</name>
        <dbReference type="ChEBI" id="CHEBI:29105"/>
    </cofactor>
</comment>
<feature type="domain" description="PKD" evidence="13">
    <location>
        <begin position="899"/>
        <end position="985"/>
    </location>
</feature>
<dbReference type="Pfam" id="PF20774">
    <property type="entry name" value="InhA-like_VEG"/>
    <property type="match status" value="1"/>
</dbReference>
<keyword evidence="6 12" id="KW-0732">Signal</keyword>
<dbReference type="CDD" id="cd00146">
    <property type="entry name" value="PKD"/>
    <property type="match status" value="3"/>
</dbReference>
<evidence type="ECO:0000313" key="14">
    <source>
        <dbReference type="EMBL" id="GGI90018.1"/>
    </source>
</evidence>
<dbReference type="Gene3D" id="2.60.40.10">
    <property type="entry name" value="Immunoglobulins"/>
    <property type="match status" value="3"/>
</dbReference>
<dbReference type="PANTHER" id="PTHR13062:SF12">
    <property type="entry name" value="ALPHA-2-MACROGLOBULIN DOMAIN-CONTAINING PROTEIN"/>
    <property type="match status" value="1"/>
</dbReference>
<evidence type="ECO:0000256" key="8">
    <source>
        <dbReference type="ARBA" id="ARBA00022833"/>
    </source>
</evidence>
<gene>
    <name evidence="14" type="primary">prtV</name>
    <name evidence="14" type="ORF">GCM10009332_29230</name>
</gene>
<feature type="chain" id="PRO_5037483486" evidence="12">
    <location>
        <begin position="25"/>
        <end position="1016"/>
    </location>
</feature>
<dbReference type="InterPro" id="IPR035986">
    <property type="entry name" value="PKD_dom_sf"/>
</dbReference>
<keyword evidence="3" id="KW-0964">Secreted</keyword>
<evidence type="ECO:0000256" key="4">
    <source>
        <dbReference type="ARBA" id="ARBA00022670"/>
    </source>
</evidence>
<evidence type="ECO:0000256" key="5">
    <source>
        <dbReference type="ARBA" id="ARBA00022723"/>
    </source>
</evidence>